<sequence length="303" mass="35292">MENLMEEELVEISINYKGEDIHVIVPLVEAEVLLNDDEAAKKYVEDILEKENKENENLHEESVKPQADVLSCPEATALFLSLRKKYNDKFKDRKTLKTSLWQKIAIELNDNGYAVTKGREGAEKCRQKFANLQRGYIKFIENMKKTGSEKRNPPPFFEELNEILGCKDKVKPPYLEDSFDECPPSTSSSSSCQLSPTSNRKKITNRFSANTSVRPSTNFQKIINILKDQHEDIQKDRQRYMNVLEDSIKTQNEQRERFLQLLEKSCGNKKDVETVPVRLNKMFKVYRLLEVRANILEELKYFL</sequence>
<feature type="region of interest" description="Disordered" evidence="1">
    <location>
        <begin position="178"/>
        <end position="200"/>
    </location>
</feature>
<evidence type="ECO:0000259" key="2">
    <source>
        <dbReference type="Pfam" id="PF13837"/>
    </source>
</evidence>
<dbReference type="AlphaFoldDB" id="A0ABD1E2C5"/>
<gene>
    <name evidence="3" type="ORF">ABEB36_014987</name>
</gene>
<dbReference type="EMBL" id="JBDJPC010000014">
    <property type="protein sequence ID" value="KAL1488521.1"/>
    <property type="molecule type" value="Genomic_DNA"/>
</dbReference>
<reference evidence="3 4" key="1">
    <citation type="submission" date="2024-05" db="EMBL/GenBank/DDBJ databases">
        <title>Genetic variation in Jamaican populations of the coffee berry borer (Hypothenemus hampei).</title>
        <authorList>
            <person name="Errbii M."/>
            <person name="Myrie A."/>
        </authorList>
    </citation>
    <scope>NUCLEOTIDE SEQUENCE [LARGE SCALE GENOMIC DNA]</scope>
    <source>
        <strain evidence="3">JA-Hopewell-2020-01-JO</strain>
        <tissue evidence="3">Whole body</tissue>
    </source>
</reference>
<protein>
    <recommendedName>
        <fullName evidence="2">Myb/SANT-like DNA-binding domain-containing protein</fullName>
    </recommendedName>
</protein>
<dbReference type="Gene3D" id="1.10.10.60">
    <property type="entry name" value="Homeodomain-like"/>
    <property type="match status" value="1"/>
</dbReference>
<name>A0ABD1E2C5_HYPHA</name>
<keyword evidence="4" id="KW-1185">Reference proteome</keyword>
<feature type="domain" description="Myb/SANT-like DNA-binding" evidence="2">
    <location>
        <begin position="73"/>
        <end position="163"/>
    </location>
</feature>
<evidence type="ECO:0000313" key="4">
    <source>
        <dbReference type="Proteomes" id="UP001566132"/>
    </source>
</evidence>
<proteinExistence type="predicted"/>
<organism evidence="3 4">
    <name type="scientific">Hypothenemus hampei</name>
    <name type="common">Coffee berry borer</name>
    <dbReference type="NCBI Taxonomy" id="57062"/>
    <lineage>
        <taxon>Eukaryota</taxon>
        <taxon>Metazoa</taxon>
        <taxon>Ecdysozoa</taxon>
        <taxon>Arthropoda</taxon>
        <taxon>Hexapoda</taxon>
        <taxon>Insecta</taxon>
        <taxon>Pterygota</taxon>
        <taxon>Neoptera</taxon>
        <taxon>Endopterygota</taxon>
        <taxon>Coleoptera</taxon>
        <taxon>Polyphaga</taxon>
        <taxon>Cucujiformia</taxon>
        <taxon>Curculionidae</taxon>
        <taxon>Scolytinae</taxon>
        <taxon>Hypothenemus</taxon>
    </lineage>
</organism>
<dbReference type="Pfam" id="PF13837">
    <property type="entry name" value="Myb_DNA-bind_4"/>
    <property type="match status" value="1"/>
</dbReference>
<evidence type="ECO:0000313" key="3">
    <source>
        <dbReference type="EMBL" id="KAL1488521.1"/>
    </source>
</evidence>
<dbReference type="InterPro" id="IPR044822">
    <property type="entry name" value="Myb_DNA-bind_4"/>
</dbReference>
<comment type="caution">
    <text evidence="3">The sequence shown here is derived from an EMBL/GenBank/DDBJ whole genome shotgun (WGS) entry which is preliminary data.</text>
</comment>
<feature type="compositionally biased region" description="Low complexity" evidence="1">
    <location>
        <begin position="182"/>
        <end position="198"/>
    </location>
</feature>
<evidence type="ECO:0000256" key="1">
    <source>
        <dbReference type="SAM" id="MobiDB-lite"/>
    </source>
</evidence>
<dbReference type="Proteomes" id="UP001566132">
    <property type="component" value="Unassembled WGS sequence"/>
</dbReference>
<accession>A0ABD1E2C5</accession>